<name>A0A498HSL3_MALDO</name>
<dbReference type="EMBL" id="RDQH01000341">
    <property type="protein sequence ID" value="RXH74548.1"/>
    <property type="molecule type" value="Genomic_DNA"/>
</dbReference>
<dbReference type="AlphaFoldDB" id="A0A498HSL3"/>
<proteinExistence type="predicted"/>
<organism evidence="1 2">
    <name type="scientific">Malus domestica</name>
    <name type="common">Apple</name>
    <name type="synonym">Pyrus malus</name>
    <dbReference type="NCBI Taxonomy" id="3750"/>
    <lineage>
        <taxon>Eukaryota</taxon>
        <taxon>Viridiplantae</taxon>
        <taxon>Streptophyta</taxon>
        <taxon>Embryophyta</taxon>
        <taxon>Tracheophyta</taxon>
        <taxon>Spermatophyta</taxon>
        <taxon>Magnoliopsida</taxon>
        <taxon>eudicotyledons</taxon>
        <taxon>Gunneridae</taxon>
        <taxon>Pentapetalae</taxon>
        <taxon>rosids</taxon>
        <taxon>fabids</taxon>
        <taxon>Rosales</taxon>
        <taxon>Rosaceae</taxon>
        <taxon>Amygdaloideae</taxon>
        <taxon>Maleae</taxon>
        <taxon>Malus</taxon>
    </lineage>
</organism>
<accession>A0A498HSL3</accession>
<comment type="caution">
    <text evidence="1">The sequence shown here is derived from an EMBL/GenBank/DDBJ whole genome shotgun (WGS) entry which is preliminary data.</text>
</comment>
<dbReference type="Proteomes" id="UP000290289">
    <property type="component" value="Chromosome 15"/>
</dbReference>
<sequence>MGNFNEKCHIPAQAPTISQARFHHSMILFALGLDYAFTNFPVGHPSLDFSRANLLNFEVLMKPEANELPKGLVLGRDKNIHIRHRGSTPLGDVRCYNPSPLRGPTRHTLSLRLALIPNYHIPARALTISWARLYRITILSTLGPDHAFTVLFLKTHTRTSQWIVIIKLQLTNKNREL</sequence>
<reference evidence="1 2" key="1">
    <citation type="submission" date="2018-10" db="EMBL/GenBank/DDBJ databases">
        <title>A high-quality apple genome assembly.</title>
        <authorList>
            <person name="Hu J."/>
        </authorList>
    </citation>
    <scope>NUCLEOTIDE SEQUENCE [LARGE SCALE GENOMIC DNA]</scope>
    <source>
        <strain evidence="2">cv. HFTH1</strain>
        <tissue evidence="1">Young leaf</tissue>
    </source>
</reference>
<protein>
    <submittedName>
        <fullName evidence="1">Uncharacterized protein</fullName>
    </submittedName>
</protein>
<keyword evidence="2" id="KW-1185">Reference proteome</keyword>
<evidence type="ECO:0000313" key="2">
    <source>
        <dbReference type="Proteomes" id="UP000290289"/>
    </source>
</evidence>
<gene>
    <name evidence="1" type="ORF">DVH24_029269</name>
</gene>
<evidence type="ECO:0000313" key="1">
    <source>
        <dbReference type="EMBL" id="RXH74548.1"/>
    </source>
</evidence>